<dbReference type="EMBL" id="BAAARV010000145">
    <property type="protein sequence ID" value="GAA2396478.1"/>
    <property type="molecule type" value="Genomic_DNA"/>
</dbReference>
<dbReference type="SUPFAM" id="SSF52009">
    <property type="entry name" value="Phosphohistidine domain"/>
    <property type="match status" value="1"/>
</dbReference>
<dbReference type="Gene3D" id="3.30.470.20">
    <property type="entry name" value="ATP-grasp fold, B domain"/>
    <property type="match status" value="1"/>
</dbReference>
<dbReference type="PANTHER" id="PTHR43615:SF1">
    <property type="entry name" value="PPDK_N DOMAIN-CONTAINING PROTEIN"/>
    <property type="match status" value="1"/>
</dbReference>
<comment type="caution">
    <text evidence="4">The sequence shown here is derived from an EMBL/GenBank/DDBJ whole genome shotgun (WGS) entry which is preliminary data.</text>
</comment>
<keyword evidence="5" id="KW-1185">Reference proteome</keyword>
<dbReference type="InterPro" id="IPR013815">
    <property type="entry name" value="ATP_grasp_subdomain_1"/>
</dbReference>
<dbReference type="Gene3D" id="3.50.30.10">
    <property type="entry name" value="Phosphohistidine domain"/>
    <property type="match status" value="1"/>
</dbReference>
<feature type="region of interest" description="Disordered" evidence="1">
    <location>
        <begin position="278"/>
        <end position="308"/>
    </location>
</feature>
<evidence type="ECO:0000313" key="5">
    <source>
        <dbReference type="Proteomes" id="UP001501444"/>
    </source>
</evidence>
<dbReference type="InterPro" id="IPR008279">
    <property type="entry name" value="PEP-util_enz_mobile_dom"/>
</dbReference>
<dbReference type="PANTHER" id="PTHR43615">
    <property type="entry name" value="PHOSPHOENOLPYRUVATE SYNTHASE-RELATED"/>
    <property type="match status" value="1"/>
</dbReference>
<gene>
    <name evidence="4" type="ORF">GCM10010170_112330</name>
</gene>
<dbReference type="RefSeq" id="WP_344621019.1">
    <property type="nucleotide sequence ID" value="NZ_BAAARV010000145.1"/>
</dbReference>
<dbReference type="Pfam" id="PF01326">
    <property type="entry name" value="PPDK_N"/>
    <property type="match status" value="1"/>
</dbReference>
<feature type="domain" description="PEP-utilising enzyme mobile" evidence="2">
    <location>
        <begin position="323"/>
        <end position="393"/>
    </location>
</feature>
<dbReference type="InterPro" id="IPR036637">
    <property type="entry name" value="Phosphohistidine_dom_sf"/>
</dbReference>
<evidence type="ECO:0000259" key="2">
    <source>
        <dbReference type="Pfam" id="PF00391"/>
    </source>
</evidence>
<evidence type="ECO:0000313" key="4">
    <source>
        <dbReference type="EMBL" id="GAA2396478.1"/>
    </source>
</evidence>
<name>A0ABP5V8Q9_9ACTN</name>
<organism evidence="4 5">
    <name type="scientific">Dactylosporangium salmoneum</name>
    <dbReference type="NCBI Taxonomy" id="53361"/>
    <lineage>
        <taxon>Bacteria</taxon>
        <taxon>Bacillati</taxon>
        <taxon>Actinomycetota</taxon>
        <taxon>Actinomycetes</taxon>
        <taxon>Micromonosporales</taxon>
        <taxon>Micromonosporaceae</taxon>
        <taxon>Dactylosporangium</taxon>
    </lineage>
</organism>
<sequence length="400" mass="41045">MSVVALIDAGPACGGKAHRLAVLLRAGLPVPAGFVVLDPAGDEEIGDHLGRLRGPAVAVRSSGPAEDSAAASFAGQLETVLGVRGHDEVLAAVRRCAASARTDRARSYRAHLGLDGGAAVPVIVQELVAADRAGVLFTRDPRTGADAVVINASWGLGESVVSGAVVPDEVVVTAPADTVRVGVGAKQSRLDLREEGLVRTPVPATDRNRRCLAPDEVHRLVALGRRCEELFDRPQDVEWAIDGDRIWLLQSRPITALGPPAAADGQGAAPPLVTGVPSRPGPRAVADGQGSAPPLVTGVPSSPGRARGPVRLVRSVDDFARVRRGDVLVCRTTDPAWTPLFRLAAAVVTETGGVLSHAAIVAREFGIPAVVGAGRAMTSLTDGTPVTVDGAAGTITEGSD</sequence>
<evidence type="ECO:0000259" key="3">
    <source>
        <dbReference type="Pfam" id="PF01326"/>
    </source>
</evidence>
<evidence type="ECO:0008006" key="6">
    <source>
        <dbReference type="Google" id="ProtNLM"/>
    </source>
</evidence>
<dbReference type="Pfam" id="PF00391">
    <property type="entry name" value="PEP-utilizers"/>
    <property type="match status" value="1"/>
</dbReference>
<proteinExistence type="predicted"/>
<dbReference type="Proteomes" id="UP001501444">
    <property type="component" value="Unassembled WGS sequence"/>
</dbReference>
<dbReference type="SUPFAM" id="SSF56059">
    <property type="entry name" value="Glutathione synthetase ATP-binding domain-like"/>
    <property type="match status" value="1"/>
</dbReference>
<accession>A0ABP5V8Q9</accession>
<evidence type="ECO:0000256" key="1">
    <source>
        <dbReference type="SAM" id="MobiDB-lite"/>
    </source>
</evidence>
<reference evidence="5" key="1">
    <citation type="journal article" date="2019" name="Int. J. Syst. Evol. Microbiol.">
        <title>The Global Catalogue of Microorganisms (GCM) 10K type strain sequencing project: providing services to taxonomists for standard genome sequencing and annotation.</title>
        <authorList>
            <consortium name="The Broad Institute Genomics Platform"/>
            <consortium name="The Broad Institute Genome Sequencing Center for Infectious Disease"/>
            <person name="Wu L."/>
            <person name="Ma J."/>
        </authorList>
    </citation>
    <scope>NUCLEOTIDE SEQUENCE [LARGE SCALE GENOMIC DNA]</scope>
    <source>
        <strain evidence="5">JCM 3272</strain>
    </source>
</reference>
<dbReference type="Gene3D" id="3.30.1490.20">
    <property type="entry name" value="ATP-grasp fold, A domain"/>
    <property type="match status" value="1"/>
</dbReference>
<dbReference type="InterPro" id="IPR051549">
    <property type="entry name" value="PEP_Utilizing_Enz"/>
</dbReference>
<protein>
    <recommendedName>
        <fullName evidence="6">Pyruvate, water dikinase</fullName>
    </recommendedName>
</protein>
<dbReference type="InterPro" id="IPR002192">
    <property type="entry name" value="PPDK_AMP/ATP-bd"/>
</dbReference>
<feature type="domain" description="Pyruvate phosphate dikinase AMP/ATP-binding" evidence="3">
    <location>
        <begin position="52"/>
        <end position="258"/>
    </location>
</feature>